<dbReference type="Pfam" id="PF13545">
    <property type="entry name" value="HTH_Crp_2"/>
    <property type="match status" value="1"/>
</dbReference>
<name>Q8RPH2_DESHA</name>
<keyword evidence="3" id="KW-0804">Transcription</keyword>
<dbReference type="PANTHER" id="PTHR24567">
    <property type="entry name" value="CRP FAMILY TRANSCRIPTIONAL REGULATORY PROTEIN"/>
    <property type="match status" value="1"/>
</dbReference>
<evidence type="ECO:0000256" key="3">
    <source>
        <dbReference type="ARBA" id="ARBA00023163"/>
    </source>
</evidence>
<feature type="domain" description="Cyclic nucleotide-binding" evidence="4">
    <location>
        <begin position="39"/>
        <end position="162"/>
    </location>
</feature>
<dbReference type="AlphaFoldDB" id="Q8RPH2"/>
<organism evidence="5">
    <name type="scientific">Desulfitobacterium hafniense</name>
    <name type="common">Desulfitobacterium frappieri</name>
    <dbReference type="NCBI Taxonomy" id="49338"/>
    <lineage>
        <taxon>Bacteria</taxon>
        <taxon>Bacillati</taxon>
        <taxon>Bacillota</taxon>
        <taxon>Clostridia</taxon>
        <taxon>Eubacteriales</taxon>
        <taxon>Desulfitobacteriaceae</taxon>
        <taxon>Desulfitobacterium</taxon>
    </lineage>
</organism>
<dbReference type="InterPro" id="IPR000595">
    <property type="entry name" value="cNMP-bd_dom"/>
</dbReference>
<dbReference type="Gene3D" id="2.60.120.10">
    <property type="entry name" value="Jelly Rolls"/>
    <property type="match status" value="1"/>
</dbReference>
<dbReference type="InterPro" id="IPR014710">
    <property type="entry name" value="RmlC-like_jellyroll"/>
</dbReference>
<dbReference type="PROSITE" id="PS50042">
    <property type="entry name" value="CNMP_BINDING_3"/>
    <property type="match status" value="1"/>
</dbReference>
<dbReference type="SUPFAM" id="SSF51206">
    <property type="entry name" value="cAMP-binding domain-like"/>
    <property type="match status" value="1"/>
</dbReference>
<keyword evidence="2" id="KW-0238">DNA-binding</keyword>
<dbReference type="CDD" id="cd00038">
    <property type="entry name" value="CAP_ED"/>
    <property type="match status" value="1"/>
</dbReference>
<protein>
    <recommendedName>
        <fullName evidence="4">Cyclic nucleotide-binding domain-containing protein</fullName>
    </recommendedName>
</protein>
<evidence type="ECO:0000256" key="1">
    <source>
        <dbReference type="ARBA" id="ARBA00023015"/>
    </source>
</evidence>
<proteinExistence type="predicted"/>
<evidence type="ECO:0000256" key="2">
    <source>
        <dbReference type="ARBA" id="ARBA00023125"/>
    </source>
</evidence>
<dbReference type="InterPro" id="IPR018490">
    <property type="entry name" value="cNMP-bd_dom_sf"/>
</dbReference>
<dbReference type="EMBL" id="AF403184">
    <property type="protein sequence ID" value="AAL87780.1"/>
    <property type="molecule type" value="Genomic_DNA"/>
</dbReference>
<dbReference type="InterPro" id="IPR012318">
    <property type="entry name" value="HTH_CRP"/>
</dbReference>
<dbReference type="InterPro" id="IPR050397">
    <property type="entry name" value="Env_Response_Regulators"/>
</dbReference>
<dbReference type="GO" id="GO:0005829">
    <property type="term" value="C:cytosol"/>
    <property type="evidence" value="ECO:0007669"/>
    <property type="project" value="TreeGrafter"/>
</dbReference>
<reference evidence="5" key="1">
    <citation type="submission" date="2001-07" db="EMBL/GenBank/DDBJ databases">
        <title>Sequence and transcriptional analysis of reductive dehalogenase genes of Desulfitobacterium.</title>
        <authorList>
            <person name="Davis J.K."/>
            <person name="Tiedje J.M."/>
        </authorList>
    </citation>
    <scope>NUCLEOTIDE SEQUENCE</scope>
    <source>
        <strain evidence="5">DCB-2</strain>
    </source>
</reference>
<dbReference type="SUPFAM" id="SSF46785">
    <property type="entry name" value="Winged helix' DNA-binding domain"/>
    <property type="match status" value="1"/>
</dbReference>
<dbReference type="GO" id="GO:0003677">
    <property type="term" value="F:DNA binding"/>
    <property type="evidence" value="ECO:0007669"/>
    <property type="project" value="UniProtKB-KW"/>
</dbReference>
<dbReference type="Pfam" id="PF00027">
    <property type="entry name" value="cNMP_binding"/>
    <property type="match status" value="1"/>
</dbReference>
<dbReference type="GO" id="GO:0003700">
    <property type="term" value="F:DNA-binding transcription factor activity"/>
    <property type="evidence" value="ECO:0007669"/>
    <property type="project" value="TreeGrafter"/>
</dbReference>
<keyword evidence="1" id="KW-0805">Transcription regulation</keyword>
<evidence type="ECO:0000313" key="5">
    <source>
        <dbReference type="EMBL" id="AAL87780.1"/>
    </source>
</evidence>
<evidence type="ECO:0000259" key="4">
    <source>
        <dbReference type="PROSITE" id="PS50042"/>
    </source>
</evidence>
<dbReference type="PANTHER" id="PTHR24567:SF58">
    <property type="entry name" value="CYCLIC AMP-BINDING REGULATORY PROTEIN"/>
    <property type="match status" value="1"/>
</dbReference>
<sequence length="259" mass="29621">MLLFFRTVLYYIKGNYMLFLQHGEETMNDLLPFLTQVSLFKGIQMAELPEMLTNLNARKVSYKKQEVILREGQSVYSVGVMLSGKVKVVKVDFRGNANIMAFIEPGEMFAEAYACTQTANLPFTVLSVTESEILWINYRKIISTCTSACRSHEKLIENMMRALASKSILLNQKIEHISKRTTQEKLLAYLFDQSKKLGVNEFDIPLSRQELADYLCVDRSAMSNELCKLQREGVLNFHLNHFKLSKSSSEEAHNLPISP</sequence>
<dbReference type="InterPro" id="IPR036390">
    <property type="entry name" value="WH_DNA-bd_sf"/>
</dbReference>
<accession>Q8RPH2</accession>